<organism evidence="2 3">
    <name type="scientific">Kitasatospora setae (strain ATCC 33774 / DSM 43861 / JCM 3304 / KCC A-0304 / NBRC 14216 / KM-6054)</name>
    <name type="common">Streptomyces setae</name>
    <dbReference type="NCBI Taxonomy" id="452652"/>
    <lineage>
        <taxon>Bacteria</taxon>
        <taxon>Bacillati</taxon>
        <taxon>Actinomycetota</taxon>
        <taxon>Actinomycetes</taxon>
        <taxon>Kitasatosporales</taxon>
        <taxon>Streptomycetaceae</taxon>
        <taxon>Kitasatospora</taxon>
    </lineage>
</organism>
<dbReference type="STRING" id="452652.KSE_32340"/>
<protein>
    <submittedName>
        <fullName evidence="2">Uncharacterized protein</fullName>
    </submittedName>
</protein>
<sequence length="84" mass="9015">MALRGRARNFEEKVMIHILGGTRGRRRRSAARDPIGSALTGLWALGHVLCLALLGTAVQHQLATSALSHTTALDGTHPRTPHTS</sequence>
<evidence type="ECO:0000313" key="2">
    <source>
        <dbReference type="EMBL" id="BAJ29043.1"/>
    </source>
</evidence>
<feature type="transmembrane region" description="Helical" evidence="1">
    <location>
        <begin position="35"/>
        <end position="58"/>
    </location>
</feature>
<gene>
    <name evidence="2" type="ordered locus">KSE_32340</name>
</gene>
<evidence type="ECO:0000256" key="1">
    <source>
        <dbReference type="SAM" id="Phobius"/>
    </source>
</evidence>
<dbReference type="HOGENOM" id="CLU_2523156_0_0_11"/>
<keyword evidence="3" id="KW-1185">Reference proteome</keyword>
<reference evidence="2 3" key="1">
    <citation type="journal article" date="2010" name="DNA Res.">
        <title>Genome sequence of Kitasatospora setae NBRC 14216T: an evolutionary snapshot of the family Streptomycetaceae.</title>
        <authorList>
            <person name="Ichikawa N."/>
            <person name="Oguchi A."/>
            <person name="Ikeda H."/>
            <person name="Ishikawa J."/>
            <person name="Kitani S."/>
            <person name="Watanabe Y."/>
            <person name="Nakamura S."/>
            <person name="Katano Y."/>
            <person name="Kishi E."/>
            <person name="Sasagawa M."/>
            <person name="Ankai A."/>
            <person name="Fukui S."/>
            <person name="Hashimoto Y."/>
            <person name="Kamata S."/>
            <person name="Otoguro M."/>
            <person name="Tanikawa S."/>
            <person name="Nihira T."/>
            <person name="Horinouchi S."/>
            <person name="Ohnishi Y."/>
            <person name="Hayakawa M."/>
            <person name="Kuzuyama T."/>
            <person name="Arisawa A."/>
            <person name="Nomoto F."/>
            <person name="Miura H."/>
            <person name="Takahashi Y."/>
            <person name="Fujita N."/>
        </authorList>
    </citation>
    <scope>NUCLEOTIDE SEQUENCE [LARGE SCALE GENOMIC DNA]</scope>
    <source>
        <strain evidence="3">ATCC 33774 / DSM 43861 / JCM 3304 / KCC A-0304 / NBRC 14216 / KM-6054</strain>
    </source>
</reference>
<keyword evidence="1" id="KW-1133">Transmembrane helix</keyword>
<dbReference type="EMBL" id="AP010968">
    <property type="protein sequence ID" value="BAJ29043.1"/>
    <property type="molecule type" value="Genomic_DNA"/>
</dbReference>
<accession>E4NCW2</accession>
<proteinExistence type="predicted"/>
<keyword evidence="1" id="KW-0812">Transmembrane</keyword>
<evidence type="ECO:0000313" key="3">
    <source>
        <dbReference type="Proteomes" id="UP000007076"/>
    </source>
</evidence>
<dbReference type="AlphaFoldDB" id="E4NCW2"/>
<dbReference type="Proteomes" id="UP000007076">
    <property type="component" value="Chromosome"/>
</dbReference>
<keyword evidence="1" id="KW-0472">Membrane</keyword>
<name>E4NCW2_KITSK</name>
<dbReference type="KEGG" id="ksk:KSE_32340"/>